<protein>
    <submittedName>
        <fullName evidence="2">Uncharacterized protein</fullName>
    </submittedName>
</protein>
<keyword evidence="3" id="KW-1185">Reference proteome</keyword>
<evidence type="ECO:0000256" key="1">
    <source>
        <dbReference type="SAM" id="MobiDB-lite"/>
    </source>
</evidence>
<reference evidence="2 3" key="1">
    <citation type="submission" date="2019-02" db="EMBL/GenBank/DDBJ databases">
        <title>Sequencing the genomes of 1000 actinobacteria strains.</title>
        <authorList>
            <person name="Klenk H.-P."/>
        </authorList>
    </citation>
    <scope>NUCLEOTIDE SEQUENCE [LARGE SCALE GENOMIC DNA]</scope>
    <source>
        <strain evidence="2 3">DSM 45779</strain>
    </source>
</reference>
<evidence type="ECO:0000313" key="3">
    <source>
        <dbReference type="Proteomes" id="UP000291591"/>
    </source>
</evidence>
<feature type="region of interest" description="Disordered" evidence="1">
    <location>
        <begin position="1"/>
        <end position="44"/>
    </location>
</feature>
<organism evidence="2 3">
    <name type="scientific">Pseudonocardia sediminis</name>
    <dbReference type="NCBI Taxonomy" id="1397368"/>
    <lineage>
        <taxon>Bacteria</taxon>
        <taxon>Bacillati</taxon>
        <taxon>Actinomycetota</taxon>
        <taxon>Actinomycetes</taxon>
        <taxon>Pseudonocardiales</taxon>
        <taxon>Pseudonocardiaceae</taxon>
        <taxon>Pseudonocardia</taxon>
    </lineage>
</organism>
<dbReference type="AlphaFoldDB" id="A0A4Q7USA4"/>
<dbReference type="OrthoDB" id="3579248at2"/>
<name>A0A4Q7USA4_PSEST</name>
<sequence>MADDRSPASAEESDVDWFDPAGQQLEHAHPARDEALPPGSNRAREQGCVCSVLGNAAYRVGAAEHPLIDPECERH</sequence>
<gene>
    <name evidence="2" type="ORF">EV383_0663</name>
</gene>
<evidence type="ECO:0000313" key="2">
    <source>
        <dbReference type="EMBL" id="RZT83844.1"/>
    </source>
</evidence>
<dbReference type="EMBL" id="SHKL01000001">
    <property type="protein sequence ID" value="RZT83844.1"/>
    <property type="molecule type" value="Genomic_DNA"/>
</dbReference>
<dbReference type="Proteomes" id="UP000291591">
    <property type="component" value="Unassembled WGS sequence"/>
</dbReference>
<feature type="compositionally biased region" description="Basic and acidic residues" evidence="1">
    <location>
        <begin position="26"/>
        <end position="35"/>
    </location>
</feature>
<proteinExistence type="predicted"/>
<accession>A0A4Q7USA4</accession>
<comment type="caution">
    <text evidence="2">The sequence shown here is derived from an EMBL/GenBank/DDBJ whole genome shotgun (WGS) entry which is preliminary data.</text>
</comment>
<dbReference type="RefSeq" id="WP_130288544.1">
    <property type="nucleotide sequence ID" value="NZ_SHKL01000001.1"/>
</dbReference>